<dbReference type="GO" id="GO:0008688">
    <property type="term" value="F:3-(3-hydroxyphenyl)propionate hydroxylase activity"/>
    <property type="evidence" value="ECO:0007669"/>
    <property type="project" value="TreeGrafter"/>
</dbReference>
<dbReference type="OrthoDB" id="10016252at2759"/>
<evidence type="ECO:0000313" key="6">
    <source>
        <dbReference type="EMBL" id="RFU29009.1"/>
    </source>
</evidence>
<evidence type="ECO:0000256" key="4">
    <source>
        <dbReference type="SAM" id="SignalP"/>
    </source>
</evidence>
<feature type="non-terminal residue" evidence="6">
    <location>
        <position position="404"/>
    </location>
</feature>
<dbReference type="InterPro" id="IPR036188">
    <property type="entry name" value="FAD/NAD-bd_sf"/>
</dbReference>
<keyword evidence="3" id="KW-0560">Oxidoreductase</keyword>
<dbReference type="SUPFAM" id="SSF51905">
    <property type="entry name" value="FAD/NAD(P)-binding domain"/>
    <property type="match status" value="1"/>
</dbReference>
<evidence type="ECO:0000313" key="7">
    <source>
        <dbReference type="Proteomes" id="UP000258309"/>
    </source>
</evidence>
<dbReference type="Pfam" id="PF01494">
    <property type="entry name" value="FAD_binding_3"/>
    <property type="match status" value="1"/>
</dbReference>
<feature type="domain" description="FAD-binding" evidence="5">
    <location>
        <begin position="2"/>
        <end position="343"/>
    </location>
</feature>
<sequence>MKVIIVGAGPSGLLLGLLLAKQGVTVQVLEASDQLDNQPRACHYSHPTAIELERAGVLNEIHVDGFCPRGVAWRKKDGSFIAGMEHKDRTAEYYDYRMVCLPLGEMIKIILKHLEKQPTAEIKMLHRVANVGQDDKKGWVQVQTPNGEEAFEADYIVGCDGANSQVRRSLFGDKGFPGWSWDKQIVATNVYYPFEKFGYWDANFTVHPTDWYMAAKITKDGLWRVTYGDEPGLTREQYIERQPMRFEQLLPGQPKQTDYKIVNISPYKMHQRCAPKLRLGRILLAADAAHLCNPFGGLGLTGGIADIGGLYECLAGIHRGQADESILDKYDEIRRERYKNFVDPISTANFKRLWDQDPDKASENDEFFKVVQKAATDKEFAKEFQRGMLQIRHDFTQYYTKSLL</sequence>
<dbReference type="EMBL" id="NCSJ02000142">
    <property type="protein sequence ID" value="RFU29009.1"/>
    <property type="molecule type" value="Genomic_DNA"/>
</dbReference>
<accession>A0A3E2H6J4</accession>
<gene>
    <name evidence="6" type="ORF">B7463_g7319</name>
</gene>
<dbReference type="InterPro" id="IPR002938">
    <property type="entry name" value="FAD-bd"/>
</dbReference>
<evidence type="ECO:0000256" key="2">
    <source>
        <dbReference type="ARBA" id="ARBA00022827"/>
    </source>
</evidence>
<organism evidence="6 7">
    <name type="scientific">Scytalidium lignicola</name>
    <name type="common">Hyphomycete</name>
    <dbReference type="NCBI Taxonomy" id="5539"/>
    <lineage>
        <taxon>Eukaryota</taxon>
        <taxon>Fungi</taxon>
        <taxon>Dikarya</taxon>
        <taxon>Ascomycota</taxon>
        <taxon>Pezizomycotina</taxon>
        <taxon>Leotiomycetes</taxon>
        <taxon>Leotiomycetes incertae sedis</taxon>
        <taxon>Scytalidium</taxon>
    </lineage>
</organism>
<comment type="caution">
    <text evidence="6">The sequence shown here is derived from an EMBL/GenBank/DDBJ whole genome shotgun (WGS) entry which is preliminary data.</text>
</comment>
<feature type="chain" id="PRO_5017648950" description="FAD-binding domain-containing protein" evidence="4">
    <location>
        <begin position="21"/>
        <end position="404"/>
    </location>
</feature>
<dbReference type="Proteomes" id="UP000258309">
    <property type="component" value="Unassembled WGS sequence"/>
</dbReference>
<feature type="non-terminal residue" evidence="6">
    <location>
        <position position="1"/>
    </location>
</feature>
<protein>
    <recommendedName>
        <fullName evidence="5">FAD-binding domain-containing protein</fullName>
    </recommendedName>
</protein>
<dbReference type="PRINTS" id="PR00420">
    <property type="entry name" value="RNGMNOXGNASE"/>
</dbReference>
<dbReference type="PANTHER" id="PTHR43476:SF3">
    <property type="entry name" value="FAD-BINDING MONOOXYGENASE"/>
    <property type="match status" value="1"/>
</dbReference>
<dbReference type="Gene3D" id="3.30.70.2450">
    <property type="match status" value="1"/>
</dbReference>
<dbReference type="OMA" id="WFMAARI"/>
<dbReference type="InterPro" id="IPR050631">
    <property type="entry name" value="PheA/TfdB_FAD_monoxygenase"/>
</dbReference>
<keyword evidence="4" id="KW-0732">Signal</keyword>
<proteinExistence type="predicted"/>
<evidence type="ECO:0000256" key="1">
    <source>
        <dbReference type="ARBA" id="ARBA00022630"/>
    </source>
</evidence>
<name>A0A3E2H6J4_SCYLI</name>
<evidence type="ECO:0000259" key="5">
    <source>
        <dbReference type="Pfam" id="PF01494"/>
    </source>
</evidence>
<keyword evidence="2" id="KW-0274">FAD</keyword>
<dbReference type="PANTHER" id="PTHR43476">
    <property type="entry name" value="3-(3-HYDROXY-PHENYL)PROPIONATE/3-HYDROXYCINNAMIC ACID HYDROXYLASE"/>
    <property type="match status" value="1"/>
</dbReference>
<dbReference type="GO" id="GO:0019622">
    <property type="term" value="P:3-(3-hydroxy)phenylpropionate catabolic process"/>
    <property type="evidence" value="ECO:0007669"/>
    <property type="project" value="TreeGrafter"/>
</dbReference>
<reference evidence="6 7" key="1">
    <citation type="submission" date="2018-05" db="EMBL/GenBank/DDBJ databases">
        <title>Draft genome sequence of Scytalidium lignicola DSM 105466, a ubiquitous saprotrophic fungus.</title>
        <authorList>
            <person name="Buettner E."/>
            <person name="Gebauer A.M."/>
            <person name="Hofrichter M."/>
            <person name="Liers C."/>
            <person name="Kellner H."/>
        </authorList>
    </citation>
    <scope>NUCLEOTIDE SEQUENCE [LARGE SCALE GENOMIC DNA]</scope>
    <source>
        <strain evidence="6 7">DSM 105466</strain>
    </source>
</reference>
<dbReference type="GO" id="GO:0071949">
    <property type="term" value="F:FAD binding"/>
    <property type="evidence" value="ECO:0007669"/>
    <property type="project" value="InterPro"/>
</dbReference>
<keyword evidence="1" id="KW-0285">Flavoprotein</keyword>
<evidence type="ECO:0000256" key="3">
    <source>
        <dbReference type="ARBA" id="ARBA00023002"/>
    </source>
</evidence>
<dbReference type="AlphaFoldDB" id="A0A3E2H6J4"/>
<dbReference type="Gene3D" id="3.50.50.60">
    <property type="entry name" value="FAD/NAD(P)-binding domain"/>
    <property type="match status" value="1"/>
</dbReference>
<keyword evidence="7" id="KW-1185">Reference proteome</keyword>
<dbReference type="STRING" id="5539.A0A3E2H6J4"/>
<feature type="signal peptide" evidence="4">
    <location>
        <begin position="1"/>
        <end position="20"/>
    </location>
</feature>